<dbReference type="InterPro" id="IPR007627">
    <property type="entry name" value="RNA_pol_sigma70_r2"/>
</dbReference>
<dbReference type="InterPro" id="IPR013249">
    <property type="entry name" value="RNA_pol_sigma70_r4_t2"/>
</dbReference>
<evidence type="ECO:0000256" key="1">
    <source>
        <dbReference type="ARBA" id="ARBA00010641"/>
    </source>
</evidence>
<dbReference type="Proteomes" id="UP001597318">
    <property type="component" value="Unassembled WGS sequence"/>
</dbReference>
<evidence type="ECO:0000259" key="6">
    <source>
        <dbReference type="Pfam" id="PF08281"/>
    </source>
</evidence>
<dbReference type="InterPro" id="IPR039425">
    <property type="entry name" value="RNA_pol_sigma-70-like"/>
</dbReference>
<evidence type="ECO:0000256" key="3">
    <source>
        <dbReference type="ARBA" id="ARBA00023082"/>
    </source>
</evidence>
<organism evidence="7 8">
    <name type="scientific">Metabacillus endolithicus</name>
    <dbReference type="NCBI Taxonomy" id="1535204"/>
    <lineage>
        <taxon>Bacteria</taxon>
        <taxon>Bacillati</taxon>
        <taxon>Bacillota</taxon>
        <taxon>Bacilli</taxon>
        <taxon>Bacillales</taxon>
        <taxon>Bacillaceae</taxon>
        <taxon>Metabacillus</taxon>
    </lineage>
</organism>
<dbReference type="PANTHER" id="PTHR43133:SF60">
    <property type="entry name" value="RNA POLYMERASE SIGMA FACTOR SIGV"/>
    <property type="match status" value="1"/>
</dbReference>
<dbReference type="InterPro" id="IPR014284">
    <property type="entry name" value="RNA_pol_sigma-70_dom"/>
</dbReference>
<protein>
    <submittedName>
        <fullName evidence="7">Sigma-70 family RNA polymerase sigma factor</fullName>
    </submittedName>
</protein>
<sequence length="190" mass="22451">MKSNGEMLNKELKYASADDLDLILTELMVQYGTDLTTLAYTYTNNTEVAKDIVQNVYIKCYEKLHTFKGQSAIKTWLFRITINQCKDYLRSSYFRRVIPTGMKPREEIEERNSTEKVVLRKNMKKQIQECINKLPTKYKDSIYLYYVQELSLKETADILGVLIDTVKTRLRRAKEKLLPLLNEEDMFYDE</sequence>
<evidence type="ECO:0000259" key="5">
    <source>
        <dbReference type="Pfam" id="PF04542"/>
    </source>
</evidence>
<dbReference type="InterPro" id="IPR036388">
    <property type="entry name" value="WH-like_DNA-bd_sf"/>
</dbReference>
<name>A0ABW5BWX5_9BACI</name>
<keyword evidence="2" id="KW-0805">Transcription regulation</keyword>
<evidence type="ECO:0000256" key="4">
    <source>
        <dbReference type="ARBA" id="ARBA00023163"/>
    </source>
</evidence>
<dbReference type="PANTHER" id="PTHR43133">
    <property type="entry name" value="RNA POLYMERASE ECF-TYPE SIGMA FACTO"/>
    <property type="match status" value="1"/>
</dbReference>
<dbReference type="InterPro" id="IPR013325">
    <property type="entry name" value="RNA_pol_sigma_r2"/>
</dbReference>
<accession>A0ABW5BWX5</accession>
<dbReference type="RefSeq" id="WP_247343249.1">
    <property type="nucleotide sequence ID" value="NZ_CP095550.1"/>
</dbReference>
<evidence type="ECO:0000256" key="2">
    <source>
        <dbReference type="ARBA" id="ARBA00023015"/>
    </source>
</evidence>
<dbReference type="InterPro" id="IPR013324">
    <property type="entry name" value="RNA_pol_sigma_r3/r4-like"/>
</dbReference>
<feature type="domain" description="RNA polymerase sigma-70 region 2" evidence="5">
    <location>
        <begin position="29"/>
        <end position="91"/>
    </location>
</feature>
<keyword evidence="3" id="KW-0731">Sigma factor</keyword>
<gene>
    <name evidence="7" type="ORF">ACFSKK_13270</name>
</gene>
<comment type="caution">
    <text evidence="7">The sequence shown here is derived from an EMBL/GenBank/DDBJ whole genome shotgun (WGS) entry which is preliminary data.</text>
</comment>
<keyword evidence="8" id="KW-1185">Reference proteome</keyword>
<dbReference type="CDD" id="cd06171">
    <property type="entry name" value="Sigma70_r4"/>
    <property type="match status" value="1"/>
</dbReference>
<dbReference type="NCBIfam" id="TIGR02937">
    <property type="entry name" value="sigma70-ECF"/>
    <property type="match status" value="1"/>
</dbReference>
<feature type="domain" description="RNA polymerase sigma factor 70 region 4 type 2" evidence="6">
    <location>
        <begin position="125"/>
        <end position="177"/>
    </location>
</feature>
<dbReference type="Pfam" id="PF08281">
    <property type="entry name" value="Sigma70_r4_2"/>
    <property type="match status" value="1"/>
</dbReference>
<proteinExistence type="inferred from homology"/>
<dbReference type="Pfam" id="PF04542">
    <property type="entry name" value="Sigma70_r2"/>
    <property type="match status" value="1"/>
</dbReference>
<keyword evidence="4" id="KW-0804">Transcription</keyword>
<dbReference type="Gene3D" id="1.10.1740.10">
    <property type="match status" value="1"/>
</dbReference>
<dbReference type="SUPFAM" id="SSF88946">
    <property type="entry name" value="Sigma2 domain of RNA polymerase sigma factors"/>
    <property type="match status" value="1"/>
</dbReference>
<dbReference type="EMBL" id="JBHUIK010000002">
    <property type="protein sequence ID" value="MFD2214657.1"/>
    <property type="molecule type" value="Genomic_DNA"/>
</dbReference>
<dbReference type="Gene3D" id="1.10.10.10">
    <property type="entry name" value="Winged helix-like DNA-binding domain superfamily/Winged helix DNA-binding domain"/>
    <property type="match status" value="1"/>
</dbReference>
<reference evidence="8" key="1">
    <citation type="journal article" date="2019" name="Int. J. Syst. Evol. Microbiol.">
        <title>The Global Catalogue of Microorganisms (GCM) 10K type strain sequencing project: providing services to taxonomists for standard genome sequencing and annotation.</title>
        <authorList>
            <consortium name="The Broad Institute Genomics Platform"/>
            <consortium name="The Broad Institute Genome Sequencing Center for Infectious Disease"/>
            <person name="Wu L."/>
            <person name="Ma J."/>
        </authorList>
    </citation>
    <scope>NUCLEOTIDE SEQUENCE [LARGE SCALE GENOMIC DNA]</scope>
    <source>
        <strain evidence="8">CGMCC 1.15474</strain>
    </source>
</reference>
<comment type="similarity">
    <text evidence="1">Belongs to the sigma-70 factor family. ECF subfamily.</text>
</comment>
<evidence type="ECO:0000313" key="7">
    <source>
        <dbReference type="EMBL" id="MFD2214657.1"/>
    </source>
</evidence>
<evidence type="ECO:0000313" key="8">
    <source>
        <dbReference type="Proteomes" id="UP001597318"/>
    </source>
</evidence>
<dbReference type="SUPFAM" id="SSF88659">
    <property type="entry name" value="Sigma3 and sigma4 domains of RNA polymerase sigma factors"/>
    <property type="match status" value="1"/>
</dbReference>